<keyword evidence="5" id="KW-1185">Reference proteome</keyword>
<dbReference type="Pfam" id="PF14607">
    <property type="entry name" value="GxDLY"/>
    <property type="match status" value="1"/>
</dbReference>
<dbReference type="Gene3D" id="3.40.50.1110">
    <property type="entry name" value="SGNH hydrolase"/>
    <property type="match status" value="2"/>
</dbReference>
<dbReference type="GO" id="GO:0004622">
    <property type="term" value="F:phosphatidylcholine lysophospholipase activity"/>
    <property type="evidence" value="ECO:0007669"/>
    <property type="project" value="TreeGrafter"/>
</dbReference>
<evidence type="ECO:0000313" key="4">
    <source>
        <dbReference type="EMBL" id="MBB2146863.1"/>
    </source>
</evidence>
<dbReference type="EMBL" id="WNXD01000002">
    <property type="protein sequence ID" value="MBB2146863.1"/>
    <property type="molecule type" value="Genomic_DNA"/>
</dbReference>
<evidence type="ECO:0000259" key="3">
    <source>
        <dbReference type="Pfam" id="PF14607"/>
    </source>
</evidence>
<dbReference type="PANTHER" id="PTHR30383:SF5">
    <property type="entry name" value="SGNH HYDROLASE-TYPE ESTERASE DOMAIN-CONTAINING PROTEIN"/>
    <property type="match status" value="1"/>
</dbReference>
<sequence length="590" mass="66697">MKNRLLITIAFIVISFQVGFTQTKREFKTWNPATDSLQVLGAQAWPKEVKDYYDRLPERAEKTVRKDVWDLSKNSAGLNLRFKTNADEIIIKYVVSGGKQMPHMPATGVSGIDLYAKNSDGKWLWASGQYSFGDTVVYRFKGLKSKDDYVKNLQYTMYLPLYNSVKWMQISVPKEAEFIPLSVRKEKPIVVYGTSIAQGACASRPGLAWTNILGRKLDRTVINLGFSGNGRLEKELIDLLTEIDARVYVLDCLPNLTAPQYIATGELKKRIVSSIKQLQEKRPSTPILFTEHDGYTDDGINLDKKKQYQDVNTALREVLDSLSATGIKNVFLLSKKEINQDIETMVDGTHPNDAGMMRYADAYEKALSKILKEPIGDNTTTIPVTQGRDASTYNWETRHNAVLAYNKTHQPQVIFLGNSITNYWSGEPKAPIRRGETSWQKYFEPKQAANFGFGWDRIENVLWRVYHNELDGISPSHIVLMIGTNNLQLNKDEDIVTGLQFLVNAIHEKQPGAKIILLGILPRRAMEDRVASLNKLLAKTNMSKNTLFADAGKLFLKTDKKIDEALFTDGLHPNEQGYEKLGAFIATRLK</sequence>
<dbReference type="AlphaFoldDB" id="A0A923IWF6"/>
<proteinExistence type="predicted"/>
<dbReference type="RefSeq" id="WP_182923501.1">
    <property type="nucleotide sequence ID" value="NZ_WNXD01000002.1"/>
</dbReference>
<feature type="domain" description="SGNH hydrolase-type esterase" evidence="2">
    <location>
        <begin position="186"/>
        <end position="367"/>
    </location>
</feature>
<dbReference type="InterPro" id="IPR051532">
    <property type="entry name" value="Ester_Hydrolysis_Enzymes"/>
</dbReference>
<organism evidence="4 5">
    <name type="scientific">Pedobacter planticolens</name>
    <dbReference type="NCBI Taxonomy" id="2679964"/>
    <lineage>
        <taxon>Bacteria</taxon>
        <taxon>Pseudomonadati</taxon>
        <taxon>Bacteroidota</taxon>
        <taxon>Sphingobacteriia</taxon>
        <taxon>Sphingobacteriales</taxon>
        <taxon>Sphingobacteriaceae</taxon>
        <taxon>Pedobacter</taxon>
    </lineage>
</organism>
<dbReference type="SUPFAM" id="SSF52266">
    <property type="entry name" value="SGNH hydrolase"/>
    <property type="match status" value="2"/>
</dbReference>
<dbReference type="InterPro" id="IPR036514">
    <property type="entry name" value="SGNH_hydro_sf"/>
</dbReference>
<dbReference type="Proteomes" id="UP000601055">
    <property type="component" value="Unassembled WGS sequence"/>
</dbReference>
<dbReference type="CDD" id="cd01844">
    <property type="entry name" value="SGNH_hydrolase_like_6"/>
    <property type="match status" value="1"/>
</dbReference>
<comment type="caution">
    <text evidence="4">The sequence shown here is derived from an EMBL/GenBank/DDBJ whole genome shotgun (WGS) entry which is preliminary data.</text>
</comment>
<dbReference type="PANTHER" id="PTHR30383">
    <property type="entry name" value="THIOESTERASE 1/PROTEASE 1/LYSOPHOSPHOLIPASE L1"/>
    <property type="match status" value="1"/>
</dbReference>
<dbReference type="Pfam" id="PF14606">
    <property type="entry name" value="Lipase_GDSL_3"/>
    <property type="match status" value="1"/>
</dbReference>
<name>A0A923IWF6_9SPHI</name>
<gene>
    <name evidence="4" type="ORF">GM921_15270</name>
</gene>
<evidence type="ECO:0000259" key="1">
    <source>
        <dbReference type="Pfam" id="PF13472"/>
    </source>
</evidence>
<evidence type="ECO:0000313" key="5">
    <source>
        <dbReference type="Proteomes" id="UP000601055"/>
    </source>
</evidence>
<protein>
    <submittedName>
        <fullName evidence="4">Acetylhydrolase</fullName>
    </submittedName>
</protein>
<feature type="domain" description="SGNH hydrolase-type esterase" evidence="1">
    <location>
        <begin position="415"/>
        <end position="579"/>
    </location>
</feature>
<feature type="domain" description="SGNH hydrolase-type esterase N-terminal" evidence="3">
    <location>
        <begin position="30"/>
        <end position="178"/>
    </location>
</feature>
<accession>A0A923IWF6</accession>
<dbReference type="Gene3D" id="2.60.120.260">
    <property type="entry name" value="Galactose-binding domain-like"/>
    <property type="match status" value="1"/>
</dbReference>
<dbReference type="InterPro" id="IPR013830">
    <property type="entry name" value="SGNH_hydro"/>
</dbReference>
<evidence type="ECO:0000259" key="2">
    <source>
        <dbReference type="Pfam" id="PF14606"/>
    </source>
</evidence>
<dbReference type="Pfam" id="PF13472">
    <property type="entry name" value="Lipase_GDSL_2"/>
    <property type="match status" value="1"/>
</dbReference>
<reference evidence="4" key="1">
    <citation type="submission" date="2019-11" db="EMBL/GenBank/DDBJ databases">
        <title>Description of Pedobacter sp. LMG 31464T.</title>
        <authorList>
            <person name="Carlier A."/>
            <person name="Qi S."/>
            <person name="Vandamme P."/>
        </authorList>
    </citation>
    <scope>NUCLEOTIDE SEQUENCE</scope>
    <source>
        <strain evidence="4">LMG 31464</strain>
    </source>
</reference>
<dbReference type="InterPro" id="IPR032740">
    <property type="entry name" value="GxDLY"/>
</dbReference>